<dbReference type="STRING" id="47855.GA0070606_5410"/>
<protein>
    <submittedName>
        <fullName evidence="1">Uncharacterized protein</fullName>
    </submittedName>
</protein>
<organism evidence="1 2">
    <name type="scientific">Micromonospora citrea</name>
    <dbReference type="NCBI Taxonomy" id="47855"/>
    <lineage>
        <taxon>Bacteria</taxon>
        <taxon>Bacillati</taxon>
        <taxon>Actinomycetota</taxon>
        <taxon>Actinomycetes</taxon>
        <taxon>Micromonosporales</taxon>
        <taxon>Micromonosporaceae</taxon>
        <taxon>Micromonospora</taxon>
    </lineage>
</organism>
<dbReference type="AlphaFoldDB" id="A0A1C6VVU6"/>
<evidence type="ECO:0000313" key="2">
    <source>
        <dbReference type="Proteomes" id="UP000199001"/>
    </source>
</evidence>
<name>A0A1C6VVU6_9ACTN</name>
<reference evidence="2" key="1">
    <citation type="submission" date="2016-06" db="EMBL/GenBank/DDBJ databases">
        <authorList>
            <person name="Varghese N."/>
            <person name="Submissions Spin"/>
        </authorList>
    </citation>
    <scope>NUCLEOTIDE SEQUENCE [LARGE SCALE GENOMIC DNA]</scope>
    <source>
        <strain evidence="2">DSM 43903</strain>
    </source>
</reference>
<dbReference type="Proteomes" id="UP000199001">
    <property type="component" value="Unassembled WGS sequence"/>
</dbReference>
<dbReference type="EMBL" id="FMHZ01000002">
    <property type="protein sequence ID" value="SCL70471.1"/>
    <property type="molecule type" value="Genomic_DNA"/>
</dbReference>
<evidence type="ECO:0000313" key="1">
    <source>
        <dbReference type="EMBL" id="SCL70471.1"/>
    </source>
</evidence>
<sequence length="58" mass="6900">MEKLVELFEVIERRGGAVYRTRYVRDEWVDVDARAPEGFVYANKSTSYEGRTLRMRRA</sequence>
<proteinExistence type="predicted"/>
<gene>
    <name evidence="1" type="ORF">GA0070606_5410</name>
</gene>
<dbReference type="RefSeq" id="WP_176737428.1">
    <property type="nucleotide sequence ID" value="NZ_FMHZ01000002.1"/>
</dbReference>
<keyword evidence="2" id="KW-1185">Reference proteome</keyword>
<accession>A0A1C6VVU6</accession>